<protein>
    <recommendedName>
        <fullName evidence="2">Fibronectin type-III domain-containing protein</fullName>
    </recommendedName>
</protein>
<evidence type="ECO:0000259" key="2">
    <source>
        <dbReference type="PROSITE" id="PS50853"/>
    </source>
</evidence>
<feature type="chain" id="PRO_5014701887" description="Fibronectin type-III domain-containing protein" evidence="1">
    <location>
        <begin position="27"/>
        <end position="795"/>
    </location>
</feature>
<name>A0A2M7H2Q3_9BACT</name>
<keyword evidence="1" id="KW-0732">Signal</keyword>
<reference evidence="3 4" key="1">
    <citation type="submission" date="2017-09" db="EMBL/GenBank/DDBJ databases">
        <title>Depth-based differentiation of microbial function through sediment-hosted aquifers and enrichment of novel symbionts in the deep terrestrial subsurface.</title>
        <authorList>
            <person name="Probst A.J."/>
            <person name="Ladd B."/>
            <person name="Jarett J.K."/>
            <person name="Geller-Mcgrath D.E."/>
            <person name="Sieber C.M."/>
            <person name="Emerson J.B."/>
            <person name="Anantharaman K."/>
            <person name="Thomas B.C."/>
            <person name="Malmstrom R."/>
            <person name="Stieglmeier M."/>
            <person name="Klingl A."/>
            <person name="Woyke T."/>
            <person name="Ryan C.M."/>
            <person name="Banfield J.F."/>
        </authorList>
    </citation>
    <scope>NUCLEOTIDE SEQUENCE [LARGE SCALE GENOMIC DNA]</scope>
    <source>
        <strain evidence="3">CG15_BIG_FIL_POST_REV_8_21_14_020_45_12</strain>
    </source>
</reference>
<feature type="signal peptide" evidence="1">
    <location>
        <begin position="1"/>
        <end position="26"/>
    </location>
</feature>
<organism evidence="3 4">
    <name type="scientific">Candidatus Kerfeldbacteria bacterium CG15_BIG_FIL_POST_REV_8_21_14_020_45_12</name>
    <dbReference type="NCBI Taxonomy" id="2014247"/>
    <lineage>
        <taxon>Bacteria</taxon>
        <taxon>Candidatus Kerfeldiibacteriota</taxon>
    </lineage>
</organism>
<dbReference type="InterPro" id="IPR003961">
    <property type="entry name" value="FN3_dom"/>
</dbReference>
<dbReference type="AlphaFoldDB" id="A0A2M7H2Q3"/>
<dbReference type="Gene3D" id="2.60.40.10">
    <property type="entry name" value="Immunoglobulins"/>
    <property type="match status" value="1"/>
</dbReference>
<gene>
    <name evidence="3" type="ORF">COW24_04800</name>
</gene>
<dbReference type="PROSITE" id="PS50853">
    <property type="entry name" value="FN3"/>
    <property type="match status" value="1"/>
</dbReference>
<evidence type="ECO:0000256" key="1">
    <source>
        <dbReference type="SAM" id="SignalP"/>
    </source>
</evidence>
<feature type="domain" description="Fibronectin type-III" evidence="2">
    <location>
        <begin position="694"/>
        <end position="795"/>
    </location>
</feature>
<accession>A0A2M7H2Q3</accession>
<dbReference type="InterPro" id="IPR036116">
    <property type="entry name" value="FN3_sf"/>
</dbReference>
<dbReference type="InterPro" id="IPR013783">
    <property type="entry name" value="Ig-like_fold"/>
</dbReference>
<dbReference type="Proteomes" id="UP000230292">
    <property type="component" value="Unassembled WGS sequence"/>
</dbReference>
<evidence type="ECO:0000313" key="4">
    <source>
        <dbReference type="Proteomes" id="UP000230292"/>
    </source>
</evidence>
<dbReference type="EMBL" id="PFGC01000050">
    <property type="protein sequence ID" value="PIW36501.1"/>
    <property type="molecule type" value="Genomic_DNA"/>
</dbReference>
<comment type="caution">
    <text evidence="3">The sequence shown here is derived from an EMBL/GenBank/DDBJ whole genome shotgun (WGS) entry which is preliminary data.</text>
</comment>
<proteinExistence type="predicted"/>
<evidence type="ECO:0000313" key="3">
    <source>
        <dbReference type="EMBL" id="PIW36501.1"/>
    </source>
</evidence>
<sequence length="795" mass="84947">MNIKSLLALFTTSLLGVFFVASGAQAATRSIQVTVTDQSDDPAVGIWVSGWSDDMSTTSGWAYEQTDSNGVASWDLSEDDSGQWYLSTWGDGFSSSYSSEGITTEDSGVTAVSLSVNRTDATLRLNLVDGDGASVAIPLTSWGSASCYTADWTNYFWGSFNPGESTVDISVVAGTYTCEAWVDGYGAVAASATVSSSETKEMDITLLAHDATLNIALVDENGDPITSVESFSAYAYSVTDPEGNDYYNDFAWSQGGNGTAELNVLSGDYVYQVGVWVDDTSNLDSDVGSDDSVDSGSGDLYEYKSGGLYSTGSGTKYIQNYEMVTIASPTSGAETTVPFTLEEADGTIEVTVLGTDGKPDPYSWVSAVDASAADWSGYVGASANENGVATLYVKSGITYEVSAYPTGAWTGDVLPPENELVLLKKDGSKSLNMQAVKADHTINITATFGAESLGATAFGADYAFCFVYDSKTGRQNWGELVNGSGEIAWLSNTTAWIGCDGFGENTYYRASDTKVVTGDKDGETSVTVNLTEAGNWYDDTTYTFDNSAGSTTIELPDGESELIVPKEALASDTITLTVGSASGLPSSDSDYNAGVNWDFSARDSAGNEITEFSQDLTLHISYDEDRLADMGLVEEDLAAASFDEDTNSYTSTSSTSVDTEKNVVTASVAHFSSYSLVGDKGLGSSSIEKPNQPKKKKLVVKKRKNKQVNLTWKAISSADSYTLQVRKCKNEEKAQCAKAKDFQKKAKYRKFSGLSGVKKTVKKLKAAHLYQWRLKACNDAGCSNFTQWKRFSTKG</sequence>
<dbReference type="SUPFAM" id="SSF49265">
    <property type="entry name" value="Fibronectin type III"/>
    <property type="match status" value="1"/>
</dbReference>